<dbReference type="InterPro" id="IPR007881">
    <property type="entry name" value="UNC-50"/>
</dbReference>
<evidence type="ECO:0000313" key="8">
    <source>
        <dbReference type="Proteomes" id="UP001140949"/>
    </source>
</evidence>
<evidence type="ECO:0000256" key="1">
    <source>
        <dbReference type="ARBA" id="ARBA00004141"/>
    </source>
</evidence>
<keyword evidence="8" id="KW-1185">Reference proteome</keyword>
<dbReference type="Pfam" id="PF05216">
    <property type="entry name" value="UNC-50"/>
    <property type="match status" value="1"/>
</dbReference>
<dbReference type="PANTHER" id="PTHR12841:SF6">
    <property type="entry name" value="PROTEIN UNC-50 HOMOLOG"/>
    <property type="match status" value="1"/>
</dbReference>
<reference evidence="7" key="2">
    <citation type="submission" date="2023-04" db="EMBL/GenBank/DDBJ databases">
        <authorList>
            <person name="Bruccoleri R.E."/>
            <person name="Oakeley E.J."/>
            <person name="Faust A.-M."/>
            <person name="Dessus-Babus S."/>
            <person name="Altorfer M."/>
            <person name="Burckhardt D."/>
            <person name="Oertli M."/>
            <person name="Naumann U."/>
            <person name="Petersen F."/>
            <person name="Wong J."/>
        </authorList>
    </citation>
    <scope>NUCLEOTIDE SEQUENCE</scope>
    <source>
        <strain evidence="7">GSM-AAB239-AS_SAM_17_03QT</strain>
        <tissue evidence="7">Leaf</tissue>
    </source>
</reference>
<evidence type="ECO:0000256" key="6">
    <source>
        <dbReference type="SAM" id="Phobius"/>
    </source>
</evidence>
<comment type="subcellular location">
    <subcellularLocation>
        <location evidence="1">Membrane</location>
        <topology evidence="1">Multi-pass membrane protein</topology>
    </subcellularLocation>
</comment>
<comment type="caution">
    <text evidence="7">The sequence shown here is derived from an EMBL/GenBank/DDBJ whole genome shotgun (WGS) entry which is preliminary data.</text>
</comment>
<organism evidence="7 8">
    <name type="scientific">Iris pallida</name>
    <name type="common">Sweet iris</name>
    <dbReference type="NCBI Taxonomy" id="29817"/>
    <lineage>
        <taxon>Eukaryota</taxon>
        <taxon>Viridiplantae</taxon>
        <taxon>Streptophyta</taxon>
        <taxon>Embryophyta</taxon>
        <taxon>Tracheophyta</taxon>
        <taxon>Spermatophyta</taxon>
        <taxon>Magnoliopsida</taxon>
        <taxon>Liliopsida</taxon>
        <taxon>Asparagales</taxon>
        <taxon>Iridaceae</taxon>
        <taxon>Iridoideae</taxon>
        <taxon>Irideae</taxon>
        <taxon>Iris</taxon>
    </lineage>
</organism>
<feature type="transmembrane region" description="Helical" evidence="6">
    <location>
        <begin position="72"/>
        <end position="92"/>
    </location>
</feature>
<feature type="transmembrane region" description="Helical" evidence="6">
    <location>
        <begin position="174"/>
        <end position="194"/>
    </location>
</feature>
<evidence type="ECO:0000256" key="4">
    <source>
        <dbReference type="ARBA" id="ARBA00022989"/>
    </source>
</evidence>
<accession>A0AAX6EJ64</accession>
<dbReference type="EMBL" id="JANAVB010036020">
    <property type="protein sequence ID" value="KAJ6804080.1"/>
    <property type="molecule type" value="Genomic_DNA"/>
</dbReference>
<keyword evidence="5 6" id="KW-0472">Membrane</keyword>
<evidence type="ECO:0000256" key="5">
    <source>
        <dbReference type="ARBA" id="ARBA00023136"/>
    </source>
</evidence>
<feature type="transmembrane region" description="Helical" evidence="6">
    <location>
        <begin position="99"/>
        <end position="126"/>
    </location>
</feature>
<dbReference type="GO" id="GO:0000139">
    <property type="term" value="C:Golgi membrane"/>
    <property type="evidence" value="ECO:0007669"/>
    <property type="project" value="TreeGrafter"/>
</dbReference>
<name>A0AAX6EJ64_IRIPA</name>
<dbReference type="PANTHER" id="PTHR12841">
    <property type="entry name" value="PROTEIN UNC-50 HOMOLOG"/>
    <property type="match status" value="1"/>
</dbReference>
<proteinExistence type="inferred from homology"/>
<gene>
    <name evidence="7" type="ORF">M6B38_186435</name>
</gene>
<dbReference type="AlphaFoldDB" id="A0AAX6EJ64"/>
<feature type="transmembrane region" description="Helical" evidence="6">
    <location>
        <begin position="146"/>
        <end position="167"/>
    </location>
</feature>
<evidence type="ECO:0000256" key="3">
    <source>
        <dbReference type="ARBA" id="ARBA00022692"/>
    </source>
</evidence>
<keyword evidence="4 6" id="KW-1133">Transmembrane helix</keyword>
<evidence type="ECO:0000313" key="7">
    <source>
        <dbReference type="EMBL" id="KAJ6804080.1"/>
    </source>
</evidence>
<sequence length="199" mass="23485">MLPTTSRGRTPSNVRPAPVFAQYLRRIVKWRQMDIEYTFWQMLLLCTSPKVVYQHTRYHKQTKNQWARDDPAFVVIFCLFLIVATSAYCVAYEESLGRAVYTIISVVSLHFLLAGIVIATCCWFLTNSYLREETPNSHVVEQRVEWLYAFDVHCNSFFPTFILLYVVQYFVSPVLVAHGFFLFFCQIFFSWWPFLITII</sequence>
<dbReference type="Proteomes" id="UP001140949">
    <property type="component" value="Unassembled WGS sequence"/>
</dbReference>
<reference evidence="7" key="1">
    <citation type="journal article" date="2023" name="GigaByte">
        <title>Genome assembly of the bearded iris, Iris pallida Lam.</title>
        <authorList>
            <person name="Bruccoleri R.E."/>
            <person name="Oakeley E.J."/>
            <person name="Faust A.M.E."/>
            <person name="Altorfer M."/>
            <person name="Dessus-Babus S."/>
            <person name="Burckhardt D."/>
            <person name="Oertli M."/>
            <person name="Naumann U."/>
            <person name="Petersen F."/>
            <person name="Wong J."/>
        </authorList>
    </citation>
    <scope>NUCLEOTIDE SEQUENCE</scope>
    <source>
        <strain evidence="7">GSM-AAB239-AS_SAM_17_03QT</strain>
    </source>
</reference>
<comment type="similarity">
    <text evidence="2">Belongs to the unc-50 family.</text>
</comment>
<keyword evidence="3 6" id="KW-0812">Transmembrane</keyword>
<protein>
    <submittedName>
        <fullName evidence="7">Protein unc-50-like protein</fullName>
    </submittedName>
</protein>
<evidence type="ECO:0000256" key="2">
    <source>
        <dbReference type="ARBA" id="ARBA00006293"/>
    </source>
</evidence>